<dbReference type="OMA" id="GVRWGCH"/>
<dbReference type="PANTHER" id="PTHR43662:SF12">
    <property type="entry name" value="DUF1996 DOMAIN-CONTAINING PROTEIN-RELATED"/>
    <property type="match status" value="1"/>
</dbReference>
<evidence type="ECO:0000256" key="1">
    <source>
        <dbReference type="SAM" id="MobiDB-lite"/>
    </source>
</evidence>
<proteinExistence type="predicted"/>
<dbReference type="PANTHER" id="PTHR43662">
    <property type="match status" value="1"/>
</dbReference>
<accession>M3B0G2</accession>
<gene>
    <name evidence="3" type="ORF">SEPMUDRAFT_148630</name>
</gene>
<feature type="domain" description="DUF1996" evidence="2">
    <location>
        <begin position="37"/>
        <end position="278"/>
    </location>
</feature>
<name>M3B0G2_SPHMS</name>
<dbReference type="Proteomes" id="UP000016931">
    <property type="component" value="Unassembled WGS sequence"/>
</dbReference>
<dbReference type="RefSeq" id="XP_016761398.1">
    <property type="nucleotide sequence ID" value="XM_016905042.1"/>
</dbReference>
<organism evidence="3 4">
    <name type="scientific">Sphaerulina musiva (strain SO2202)</name>
    <name type="common">Poplar stem canker fungus</name>
    <name type="synonym">Septoria musiva</name>
    <dbReference type="NCBI Taxonomy" id="692275"/>
    <lineage>
        <taxon>Eukaryota</taxon>
        <taxon>Fungi</taxon>
        <taxon>Dikarya</taxon>
        <taxon>Ascomycota</taxon>
        <taxon>Pezizomycotina</taxon>
        <taxon>Dothideomycetes</taxon>
        <taxon>Dothideomycetidae</taxon>
        <taxon>Mycosphaerellales</taxon>
        <taxon>Mycosphaerellaceae</taxon>
        <taxon>Sphaerulina</taxon>
    </lineage>
</organism>
<feature type="region of interest" description="Disordered" evidence="1">
    <location>
        <begin position="369"/>
        <end position="400"/>
    </location>
</feature>
<dbReference type="HOGENOM" id="CLU_014722_2_0_1"/>
<evidence type="ECO:0000313" key="4">
    <source>
        <dbReference type="Proteomes" id="UP000016931"/>
    </source>
</evidence>
<dbReference type="OrthoDB" id="74764at2759"/>
<dbReference type="AlphaFoldDB" id="M3B0G2"/>
<dbReference type="GeneID" id="27902179"/>
<dbReference type="Pfam" id="PF09362">
    <property type="entry name" value="DUF1996"/>
    <property type="match status" value="1"/>
</dbReference>
<keyword evidence="4" id="KW-1185">Reference proteome</keyword>
<dbReference type="eggNOG" id="KOG4157">
    <property type="taxonomic scope" value="Eukaryota"/>
</dbReference>
<reference evidence="3 4" key="1">
    <citation type="journal article" date="2012" name="PLoS Pathog.">
        <title>Diverse lifestyles and strategies of plant pathogenesis encoded in the genomes of eighteen Dothideomycetes fungi.</title>
        <authorList>
            <person name="Ohm R.A."/>
            <person name="Feau N."/>
            <person name="Henrissat B."/>
            <person name="Schoch C.L."/>
            <person name="Horwitz B.A."/>
            <person name="Barry K.W."/>
            <person name="Condon B.J."/>
            <person name="Copeland A.C."/>
            <person name="Dhillon B."/>
            <person name="Glaser F."/>
            <person name="Hesse C.N."/>
            <person name="Kosti I."/>
            <person name="LaButti K."/>
            <person name="Lindquist E.A."/>
            <person name="Lucas S."/>
            <person name="Salamov A.A."/>
            <person name="Bradshaw R.E."/>
            <person name="Ciuffetti L."/>
            <person name="Hamelin R.C."/>
            <person name="Kema G.H.J."/>
            <person name="Lawrence C."/>
            <person name="Scott J.A."/>
            <person name="Spatafora J.W."/>
            <person name="Turgeon B.G."/>
            <person name="de Wit P.J.G.M."/>
            <person name="Zhong S."/>
            <person name="Goodwin S.B."/>
            <person name="Grigoriev I.V."/>
        </authorList>
    </citation>
    <scope>NUCLEOTIDE SEQUENCE [LARGE SCALE GENOMIC DNA]</scope>
    <source>
        <strain evidence="3 4">SO2202</strain>
    </source>
</reference>
<sequence>MKTTMYAAAAALATTSSARQFVMYTPGGDSDLVERMDAIVSPGKISAHTHQIFGASGASPDMTYESLQKSDCTTVGNAAMAGNSQDKSVYWHPSLYAEAKNGTGYVRIPSGGHKMYYRDVGNSADQVASPFEFPKNFHMVAGDQTMRAANKDTKHQLITEWICHMSTGKLMGVDQKSGFPTDVSNCDSYPGFAGSIHFPHCWNGEAPKVNDNSHMSYPEGDPQGGPCPSTHPIRLPHIFMENFFDLDKVHDQIEPNTFVLSQGDPTGYGWHADFFNGWDEGAIPSLIESCPNPFYGNEDVGTCPTFKGFSMKSTDCKMKAHFEENSDTPGEYLPGCNPISKVNPAPKMAAAPLGVCSDECTPASAPNAGNAPSYNSSSPSSPSSSISPPSYGKPSSSTKPQAAATTLATAYSAPSPPAYVGAAKEAIKDAAKDAVDHAIEYVTHVVTVTADSYKRDAAPTPHKRHEHAHMRKHQRHI</sequence>
<dbReference type="EMBL" id="KB456263">
    <property type="protein sequence ID" value="EMF13277.1"/>
    <property type="molecule type" value="Genomic_DNA"/>
</dbReference>
<evidence type="ECO:0000313" key="3">
    <source>
        <dbReference type="EMBL" id="EMF13277.1"/>
    </source>
</evidence>
<feature type="compositionally biased region" description="Basic residues" evidence="1">
    <location>
        <begin position="461"/>
        <end position="477"/>
    </location>
</feature>
<evidence type="ECO:0000259" key="2">
    <source>
        <dbReference type="Pfam" id="PF09362"/>
    </source>
</evidence>
<feature type="region of interest" description="Disordered" evidence="1">
    <location>
        <begin position="456"/>
        <end position="477"/>
    </location>
</feature>
<dbReference type="STRING" id="692275.M3B0G2"/>
<dbReference type="InterPro" id="IPR018535">
    <property type="entry name" value="DUF1996"/>
</dbReference>
<protein>
    <recommendedName>
        <fullName evidence="2">DUF1996 domain-containing protein</fullName>
    </recommendedName>
</protein>